<dbReference type="SUPFAM" id="SSF49777">
    <property type="entry name" value="PEBP-like"/>
    <property type="match status" value="1"/>
</dbReference>
<dbReference type="InterPro" id="IPR035810">
    <property type="entry name" value="PEBP_euk"/>
</dbReference>
<dbReference type="AlphaFoldDB" id="A0A8D6ZYT8"/>
<accession>A0A8D6ZYT8</accession>
<dbReference type="Pfam" id="PF01161">
    <property type="entry name" value="PBP"/>
    <property type="match status" value="1"/>
</dbReference>
<comment type="similarity">
    <text evidence="1">Belongs to the phosphatidylethanolamine-binding protein family.</text>
</comment>
<dbReference type="Gene3D" id="3.90.280.10">
    <property type="entry name" value="PEBP-like"/>
    <property type="match status" value="1"/>
</dbReference>
<dbReference type="PROSITE" id="PS01220">
    <property type="entry name" value="PBP"/>
    <property type="match status" value="1"/>
</dbReference>
<dbReference type="InterPro" id="IPR001858">
    <property type="entry name" value="Phosphatidylethanolamine-bd_CS"/>
</dbReference>
<organism evidence="3">
    <name type="scientific">Musa acuminata subsp. malaccensis</name>
    <name type="common">Wild banana</name>
    <name type="synonym">Musa malaccensis</name>
    <dbReference type="NCBI Taxonomy" id="214687"/>
    <lineage>
        <taxon>Eukaryota</taxon>
        <taxon>Viridiplantae</taxon>
        <taxon>Streptophyta</taxon>
        <taxon>Embryophyta</taxon>
        <taxon>Tracheophyta</taxon>
        <taxon>Spermatophyta</taxon>
        <taxon>Magnoliopsida</taxon>
        <taxon>Liliopsida</taxon>
        <taxon>Zingiberales</taxon>
        <taxon>Musaceae</taxon>
        <taxon>Musa</taxon>
    </lineage>
</organism>
<evidence type="ECO:0000313" key="3">
    <source>
        <dbReference type="EMBL" id="CAG1837675.1"/>
    </source>
</evidence>
<protein>
    <submittedName>
        <fullName evidence="3">(wild Malaysian banana) hypothetical protein</fullName>
    </submittedName>
</protein>
<dbReference type="InterPro" id="IPR036610">
    <property type="entry name" value="PEBP-like_sf"/>
</dbReference>
<reference evidence="3" key="1">
    <citation type="submission" date="2021-03" db="EMBL/GenBank/DDBJ databases">
        <authorList>
            <consortium name="Genoscope - CEA"/>
            <person name="William W."/>
        </authorList>
    </citation>
    <scope>NUCLEOTIDE SEQUENCE</scope>
    <source>
        <strain evidence="3">Doubled-haploid Pahang</strain>
    </source>
</reference>
<feature type="non-terminal residue" evidence="3">
    <location>
        <position position="1"/>
    </location>
</feature>
<sequence length="195" mass="21108">LSLVECEEVCAPSWLLRVSCKMSRGPLTLGQVIGDVLDPFSRSVSLGVLYKNKLVINGSDFKPSAVVDKPKVEVGGDDLRTFYTLVMVDPDAPNPSNPTLKEYLHWLVTDIPATTNASFGDWSATRARGRRQGFTAWSSCCSARWGGGRCSRRRCATTSAREGSRSSTTWLLSPPPTIIARGRPAPAAEGFGETT</sequence>
<dbReference type="PANTHER" id="PTHR11362:SF106">
    <property type="entry name" value="OS01G0202700 PROTEIN"/>
    <property type="match status" value="1"/>
</dbReference>
<evidence type="ECO:0000256" key="2">
    <source>
        <dbReference type="SAM" id="MobiDB-lite"/>
    </source>
</evidence>
<dbReference type="CDD" id="cd00866">
    <property type="entry name" value="PEBP_euk"/>
    <property type="match status" value="1"/>
</dbReference>
<name>A0A8D6ZYT8_MUSAM</name>
<feature type="region of interest" description="Disordered" evidence="2">
    <location>
        <begin position="164"/>
        <end position="195"/>
    </location>
</feature>
<gene>
    <name evidence="3" type="ORF">GSMUA_258520.1</name>
</gene>
<dbReference type="InterPro" id="IPR008914">
    <property type="entry name" value="PEBP"/>
</dbReference>
<feature type="non-terminal residue" evidence="3">
    <location>
        <position position="195"/>
    </location>
</feature>
<dbReference type="EMBL" id="HG996470">
    <property type="protein sequence ID" value="CAG1837675.1"/>
    <property type="molecule type" value="Genomic_DNA"/>
</dbReference>
<evidence type="ECO:0000256" key="1">
    <source>
        <dbReference type="ARBA" id="ARBA00007091"/>
    </source>
</evidence>
<dbReference type="PANTHER" id="PTHR11362">
    <property type="entry name" value="PHOSPHATIDYLETHANOLAMINE-BINDING PROTEIN"/>
    <property type="match status" value="1"/>
</dbReference>
<proteinExistence type="inferred from homology"/>